<reference evidence="5 7" key="2">
    <citation type="submission" date="2023-07" db="EMBL/GenBank/DDBJ databases">
        <title>Sequencing the genomes of 1000 actinobacteria strains.</title>
        <authorList>
            <person name="Klenk H.-P."/>
        </authorList>
    </citation>
    <scope>NUCLEOTIDE SEQUENCE [LARGE SCALE GENOMIC DNA]</scope>
    <source>
        <strain evidence="5 7">DSM 44724</strain>
    </source>
</reference>
<reference evidence="4" key="1">
    <citation type="submission" date="2022-12" db="EMBL/GenBank/DDBJ databases">
        <title>Gycomyces niveus sp.nov., a novel actinomycete isolated from soil in Shouguang.</title>
        <authorList>
            <person name="Yang X."/>
        </authorList>
    </citation>
    <scope>NUCLEOTIDE SEQUENCE</scope>
    <source>
        <strain evidence="4">DSM 44724</strain>
    </source>
</reference>
<protein>
    <submittedName>
        <fullName evidence="5">DUF1680 family protein</fullName>
    </submittedName>
    <submittedName>
        <fullName evidence="4">Glycoside hydrolase family 127 protein</fullName>
    </submittedName>
</protein>
<evidence type="ECO:0000259" key="2">
    <source>
        <dbReference type="Pfam" id="PF20736"/>
    </source>
</evidence>
<comment type="caution">
    <text evidence="4">The sequence shown here is derived from an EMBL/GenBank/DDBJ whole genome shotgun (WGS) entry which is preliminary data.</text>
</comment>
<dbReference type="Proteomes" id="UP001183604">
    <property type="component" value="Unassembled WGS sequence"/>
</dbReference>
<dbReference type="PANTHER" id="PTHR43465">
    <property type="entry name" value="DUF1680 DOMAIN PROTEIN (AFU_ORTHOLOGUE AFUA_1G08910)"/>
    <property type="match status" value="1"/>
</dbReference>
<proteinExistence type="predicted"/>
<dbReference type="Proteomes" id="UP001145799">
    <property type="component" value="Unassembled WGS sequence"/>
</dbReference>
<dbReference type="Pfam" id="PF20737">
    <property type="entry name" value="Glyco_hydro127C"/>
    <property type="match status" value="1"/>
</dbReference>
<feature type="domain" description="Non-reducing end beta-L-arabinofuranosidase-like GH127 middle" evidence="2">
    <location>
        <begin position="433"/>
        <end position="529"/>
    </location>
</feature>
<sequence length="640" mass="70505">MPAPHRTSLHIADVAIADEFWSPRRETVRTRTIPHQETRLREGGQFEALLLKPRSHDDDDRELFPIFWESDVAKWIEAASYVLATADDPELDSASLNSAVDKAIDLLAGAQQEDGYLNNYFTAVKPGKRFTDLGDAHELYCAGHLIEAGVAHYEATGKTSLLDIVRRYADLIDREFGPGGSCEGGYDGHQEIELALVKLHRATGERRYLDLSLRFIDNRGTQPFYFDVEGERRGHAGYFGGREQRPFNPRDQRGREYAQSHAPVREQDAAVGHSVRAMYQYCAMADLALELGDEGLRAACERLWDDLVSTKLYVTGGLGSDPSIEGFGKPYDLPDYTGYAETCAAIGLVFWAHRMMLLTGDAKYVDVLERALYNGVLSGASADGTKYFYGNPLASDGTVERSDWFDCACCPPNLARLLTSLEQYVYVADAEGLWVNLYVTGSARFAHGGQRVTVTQESGYPWDGAIAFQITEAEAPLPMTLRLRLPEWATGPARVSVNGTVLPYTTDKGYAVLDRTWTAGDRVELHLPMAPALVRADPRVLSTVGKVAVQRGPIVHCVEEIDNAAPVPRLVIARSGELRTEHADGQDSIIAEGLVDAPAADSLYATEPPAAEPTAIRTVPYYAWANRGKGTMAVWVRETP</sequence>
<dbReference type="RefSeq" id="WP_270124258.1">
    <property type="nucleotide sequence ID" value="NZ_BAAAOM010000002.1"/>
</dbReference>
<dbReference type="GO" id="GO:0005975">
    <property type="term" value="P:carbohydrate metabolic process"/>
    <property type="evidence" value="ECO:0007669"/>
    <property type="project" value="InterPro"/>
</dbReference>
<dbReference type="Pfam" id="PF07944">
    <property type="entry name" value="Beta-AFase-like_GH127_cat"/>
    <property type="match status" value="1"/>
</dbReference>
<dbReference type="AlphaFoldDB" id="A0A9X3SWX2"/>
<dbReference type="InterPro" id="IPR008928">
    <property type="entry name" value="6-hairpin_glycosidase_sf"/>
</dbReference>
<dbReference type="SUPFAM" id="SSF48208">
    <property type="entry name" value="Six-hairpin glycosidases"/>
    <property type="match status" value="1"/>
</dbReference>
<name>A0A9X3SWX2_9ACTN</name>
<feature type="domain" description="Non-reducing end beta-L-arabinofuranosidase-like GH127 C-terminal" evidence="3">
    <location>
        <begin position="532"/>
        <end position="637"/>
    </location>
</feature>
<dbReference type="InterPro" id="IPR049049">
    <property type="entry name" value="Beta-AFase-like_GH127_C"/>
</dbReference>
<accession>A0A9X3SWX2</accession>
<keyword evidence="7" id="KW-1185">Reference proteome</keyword>
<dbReference type="InterPro" id="IPR049174">
    <property type="entry name" value="Beta-AFase-like"/>
</dbReference>
<dbReference type="Pfam" id="PF20736">
    <property type="entry name" value="Glyco_hydro127M"/>
    <property type="match status" value="1"/>
</dbReference>
<keyword evidence="4" id="KW-0378">Hydrolase</keyword>
<dbReference type="GO" id="GO:0016787">
    <property type="term" value="F:hydrolase activity"/>
    <property type="evidence" value="ECO:0007669"/>
    <property type="project" value="UniProtKB-KW"/>
</dbReference>
<dbReference type="PANTHER" id="PTHR43465:SF2">
    <property type="entry name" value="DUF1680 DOMAIN PROTEIN (AFU_ORTHOLOGUE AFUA_1G08910)"/>
    <property type="match status" value="1"/>
</dbReference>
<organism evidence="4 6">
    <name type="scientific">Glycomyces lechevalierae</name>
    <dbReference type="NCBI Taxonomy" id="256034"/>
    <lineage>
        <taxon>Bacteria</taxon>
        <taxon>Bacillati</taxon>
        <taxon>Actinomycetota</taxon>
        <taxon>Actinomycetes</taxon>
        <taxon>Glycomycetales</taxon>
        <taxon>Glycomycetaceae</taxon>
        <taxon>Glycomyces</taxon>
    </lineage>
</organism>
<evidence type="ECO:0000313" key="5">
    <source>
        <dbReference type="EMBL" id="MDR7337396.1"/>
    </source>
</evidence>
<evidence type="ECO:0000259" key="1">
    <source>
        <dbReference type="Pfam" id="PF07944"/>
    </source>
</evidence>
<evidence type="ECO:0000313" key="6">
    <source>
        <dbReference type="Proteomes" id="UP001145799"/>
    </source>
</evidence>
<evidence type="ECO:0000259" key="3">
    <source>
        <dbReference type="Pfam" id="PF20737"/>
    </source>
</evidence>
<dbReference type="InterPro" id="IPR012878">
    <property type="entry name" value="Beta-AFase-like_GH127_cat"/>
</dbReference>
<feature type="domain" description="Non-reducing end beta-L-arabinofuranosidase-like GH127 catalytic" evidence="1">
    <location>
        <begin position="13"/>
        <end position="422"/>
    </location>
</feature>
<gene>
    <name evidence="5" type="ORF">J2S69_001115</name>
    <name evidence="4" type="ORF">O2L01_22420</name>
</gene>
<evidence type="ECO:0000313" key="7">
    <source>
        <dbReference type="Proteomes" id="UP001183604"/>
    </source>
</evidence>
<dbReference type="EMBL" id="JAVDYD010000001">
    <property type="protein sequence ID" value="MDR7337396.1"/>
    <property type="molecule type" value="Genomic_DNA"/>
</dbReference>
<evidence type="ECO:0000313" key="4">
    <source>
        <dbReference type="EMBL" id="MDA1387764.1"/>
    </source>
</evidence>
<dbReference type="EMBL" id="JAPZVQ010000019">
    <property type="protein sequence ID" value="MDA1387764.1"/>
    <property type="molecule type" value="Genomic_DNA"/>
</dbReference>
<dbReference type="InterPro" id="IPR049046">
    <property type="entry name" value="Beta-AFase-like_GH127_middle"/>
</dbReference>